<dbReference type="PANTHER" id="PTHR43191">
    <property type="entry name" value="RRNA METHYLTRANSFERASE 3"/>
    <property type="match status" value="1"/>
</dbReference>
<dbReference type="InterPro" id="IPR029028">
    <property type="entry name" value="Alpha/beta_knot_MTases"/>
</dbReference>
<keyword evidence="5" id="KW-1185">Reference proteome</keyword>
<dbReference type="InterPro" id="IPR029064">
    <property type="entry name" value="Ribosomal_eL30-like_sf"/>
</dbReference>
<dbReference type="SUPFAM" id="SSF55315">
    <property type="entry name" value="L30e-like"/>
    <property type="match status" value="1"/>
</dbReference>
<feature type="domain" description="tRNA/rRNA methyltransferase SpoU type" evidence="3">
    <location>
        <begin position="125"/>
        <end position="270"/>
    </location>
</feature>
<proteinExistence type="predicted"/>
<evidence type="ECO:0000259" key="3">
    <source>
        <dbReference type="Pfam" id="PF00588"/>
    </source>
</evidence>
<keyword evidence="1 4" id="KW-0489">Methyltransferase</keyword>
<organism evidence="4 5">
    <name type="scientific">Eubacterium segne</name>
    <dbReference type="NCBI Taxonomy" id="2763045"/>
    <lineage>
        <taxon>Bacteria</taxon>
        <taxon>Bacillati</taxon>
        <taxon>Bacillota</taxon>
        <taxon>Clostridia</taxon>
        <taxon>Eubacteriales</taxon>
        <taxon>Eubacteriaceae</taxon>
        <taxon>Eubacterium</taxon>
    </lineage>
</organism>
<dbReference type="SUPFAM" id="SSF75217">
    <property type="entry name" value="alpha/beta knot"/>
    <property type="match status" value="1"/>
</dbReference>
<dbReference type="InterPro" id="IPR001537">
    <property type="entry name" value="SpoU_MeTrfase"/>
</dbReference>
<evidence type="ECO:0000256" key="1">
    <source>
        <dbReference type="ARBA" id="ARBA00022603"/>
    </source>
</evidence>
<gene>
    <name evidence="4" type="ORF">H8S00_12700</name>
</gene>
<dbReference type="EMBL" id="JACOOZ010000010">
    <property type="protein sequence ID" value="MBC5668826.1"/>
    <property type="molecule type" value="Genomic_DNA"/>
</dbReference>
<comment type="caution">
    <text evidence="4">The sequence shown here is derived from an EMBL/GenBank/DDBJ whole genome shotgun (WGS) entry which is preliminary data.</text>
</comment>
<dbReference type="Gene3D" id="3.40.1280.10">
    <property type="match status" value="1"/>
</dbReference>
<name>A0ABR7F5E4_9FIRM</name>
<dbReference type="GO" id="GO:0008168">
    <property type="term" value="F:methyltransferase activity"/>
    <property type="evidence" value="ECO:0007669"/>
    <property type="project" value="UniProtKB-KW"/>
</dbReference>
<evidence type="ECO:0000313" key="4">
    <source>
        <dbReference type="EMBL" id="MBC5668826.1"/>
    </source>
</evidence>
<dbReference type="RefSeq" id="WP_186840666.1">
    <property type="nucleotide sequence ID" value="NZ_JACOOZ010000010.1"/>
</dbReference>
<dbReference type="Pfam" id="PF00588">
    <property type="entry name" value="SpoU_methylase"/>
    <property type="match status" value="1"/>
</dbReference>
<protein>
    <submittedName>
        <fullName evidence="4">RNA methyltransferase</fullName>
    </submittedName>
</protein>
<evidence type="ECO:0000256" key="2">
    <source>
        <dbReference type="ARBA" id="ARBA00022679"/>
    </source>
</evidence>
<evidence type="ECO:0000313" key="5">
    <source>
        <dbReference type="Proteomes" id="UP000597877"/>
    </source>
</evidence>
<dbReference type="CDD" id="cd18095">
    <property type="entry name" value="SpoU-like_rRNA-MTase"/>
    <property type="match status" value="1"/>
</dbReference>
<accession>A0ABR7F5E4</accession>
<dbReference type="InterPro" id="IPR029026">
    <property type="entry name" value="tRNA_m1G_MTases_N"/>
</dbReference>
<dbReference type="Proteomes" id="UP000597877">
    <property type="component" value="Unassembled WGS sequence"/>
</dbReference>
<dbReference type="GO" id="GO:0032259">
    <property type="term" value="P:methylation"/>
    <property type="evidence" value="ECO:0007669"/>
    <property type="project" value="UniProtKB-KW"/>
</dbReference>
<sequence length="278" mass="30610">MQNNNIVEITDFESKKLDIYARCNESELLRGFGRDGGIFIAESPKVVERALDAGYQPISMLVEHRHIDGEAKYIIKRCGSVPVYTAEFDVLSKITGFKLTRGMLCAMHRTKLKTIEEVCAGAKRIAILENVMNPTNIGAIFRSAAALGMDAVLMTPGCSNPLYRRAIRVSMGTVFQIPWTFFDGELKWPYDGMKILKNMGFKTAAMALTDNSVSIDNKELLSQEKLAIILGTEGEGLMAETIEASDYTVKIPMAHGVDSLNVAAASAVAFWQISRKGE</sequence>
<reference evidence="4 5" key="1">
    <citation type="submission" date="2020-08" db="EMBL/GenBank/DDBJ databases">
        <title>Genome public.</title>
        <authorList>
            <person name="Liu C."/>
            <person name="Sun Q."/>
        </authorList>
    </citation>
    <scope>NUCLEOTIDE SEQUENCE [LARGE SCALE GENOMIC DNA]</scope>
    <source>
        <strain evidence="4 5">BX4</strain>
    </source>
</reference>
<dbReference type="Gene3D" id="3.30.1330.30">
    <property type="match status" value="1"/>
</dbReference>
<keyword evidence="2" id="KW-0808">Transferase</keyword>
<dbReference type="PANTHER" id="PTHR43191:SF12">
    <property type="entry name" value="RRNA METHYLASE"/>
    <property type="match status" value="1"/>
</dbReference>
<dbReference type="InterPro" id="IPR051259">
    <property type="entry name" value="rRNA_Methyltransferase"/>
</dbReference>